<keyword evidence="2" id="KW-0946">Virion</keyword>
<feature type="transmembrane region" description="Helical" evidence="1">
    <location>
        <begin position="6"/>
        <end position="27"/>
    </location>
</feature>
<dbReference type="PATRIC" id="fig|157838.3.peg.4539"/>
<evidence type="ECO:0000313" key="3">
    <source>
        <dbReference type="Proteomes" id="UP000051888"/>
    </source>
</evidence>
<keyword evidence="1" id="KW-0812">Transmembrane</keyword>
<organism evidence="2 3">
    <name type="scientific">Heyndrickxia shackletonii</name>
    <dbReference type="NCBI Taxonomy" id="157838"/>
    <lineage>
        <taxon>Bacteria</taxon>
        <taxon>Bacillati</taxon>
        <taxon>Bacillota</taxon>
        <taxon>Bacilli</taxon>
        <taxon>Bacillales</taxon>
        <taxon>Bacillaceae</taxon>
        <taxon>Heyndrickxia</taxon>
    </lineage>
</organism>
<dbReference type="EMBL" id="LJJC01000006">
    <property type="protein sequence ID" value="KQL51384.1"/>
    <property type="molecule type" value="Genomic_DNA"/>
</dbReference>
<sequence length="212" mass="24889">MSLTTQFYTMLAMIAMGSIFGASLDTYNRFLQRGKRKKWIVFINDVMFWLIQGLAIFYILFLVNYGEIRFYIFIALVCGFAAYQALMKNIYVKLLEAIINAVISIYQFILRLFMSLIFHPIKWIVLAIITLSITLGKVLLSLVKMIIKMLLWVLKVIFYPIKWILSLLWKLVPGFIKKSVEKFYSGFAGILEKTKNKVMYAWKFISSIFYKK</sequence>
<proteinExistence type="predicted"/>
<accession>A0A0Q3TB44</accession>
<protein>
    <submittedName>
        <fullName evidence="2">Spore coat protein</fullName>
    </submittedName>
</protein>
<feature type="transmembrane region" description="Helical" evidence="1">
    <location>
        <begin position="68"/>
        <end position="86"/>
    </location>
</feature>
<dbReference type="STRING" id="157838.AN964_20640"/>
<evidence type="ECO:0000313" key="2">
    <source>
        <dbReference type="EMBL" id="KQL51384.1"/>
    </source>
</evidence>
<dbReference type="Proteomes" id="UP000051888">
    <property type="component" value="Unassembled WGS sequence"/>
</dbReference>
<keyword evidence="2" id="KW-0167">Capsid protein</keyword>
<feature type="transmembrane region" description="Helical" evidence="1">
    <location>
        <begin position="123"/>
        <end position="143"/>
    </location>
</feature>
<gene>
    <name evidence="2" type="ORF">AN964_20640</name>
</gene>
<keyword evidence="1" id="KW-1133">Transmembrane helix</keyword>
<feature type="transmembrane region" description="Helical" evidence="1">
    <location>
        <begin position="98"/>
        <end position="117"/>
    </location>
</feature>
<feature type="transmembrane region" description="Helical" evidence="1">
    <location>
        <begin position="150"/>
        <end position="169"/>
    </location>
</feature>
<reference evidence="2 3" key="1">
    <citation type="submission" date="2015-09" db="EMBL/GenBank/DDBJ databases">
        <title>Genome sequencing project for genomic taxonomy and phylogenomics of Bacillus-like bacteria.</title>
        <authorList>
            <person name="Liu B."/>
            <person name="Wang J."/>
            <person name="Zhu Y."/>
            <person name="Liu G."/>
            <person name="Chen Q."/>
            <person name="Chen Z."/>
            <person name="Lan J."/>
            <person name="Che J."/>
            <person name="Ge C."/>
            <person name="Shi H."/>
            <person name="Pan Z."/>
            <person name="Liu X."/>
        </authorList>
    </citation>
    <scope>NUCLEOTIDE SEQUENCE [LARGE SCALE GENOMIC DNA]</scope>
    <source>
        <strain evidence="2 3">LMG 18435</strain>
    </source>
</reference>
<dbReference type="InterPro" id="IPR019074">
    <property type="entry name" value="YabQ"/>
</dbReference>
<feature type="transmembrane region" description="Helical" evidence="1">
    <location>
        <begin position="39"/>
        <end position="62"/>
    </location>
</feature>
<dbReference type="RefSeq" id="WP_055741689.1">
    <property type="nucleotide sequence ID" value="NZ_JAAIWL010000047.1"/>
</dbReference>
<keyword evidence="1" id="KW-0472">Membrane</keyword>
<dbReference type="Pfam" id="PF09578">
    <property type="entry name" value="Spore_YabQ"/>
    <property type="match status" value="1"/>
</dbReference>
<dbReference type="NCBIfam" id="TIGR02893">
    <property type="entry name" value="spore_yabQ"/>
    <property type="match status" value="1"/>
</dbReference>
<evidence type="ECO:0000256" key="1">
    <source>
        <dbReference type="SAM" id="Phobius"/>
    </source>
</evidence>
<name>A0A0Q3TB44_9BACI</name>
<dbReference type="OrthoDB" id="1653819at2"/>
<comment type="caution">
    <text evidence="2">The sequence shown here is derived from an EMBL/GenBank/DDBJ whole genome shotgun (WGS) entry which is preliminary data.</text>
</comment>
<keyword evidence="3" id="KW-1185">Reference proteome</keyword>
<dbReference type="AlphaFoldDB" id="A0A0Q3TB44"/>